<evidence type="ECO:0000256" key="1">
    <source>
        <dbReference type="SAM" id="SignalP"/>
    </source>
</evidence>
<keyword evidence="3" id="KW-0645">Protease</keyword>
<keyword evidence="4" id="KW-1185">Reference proteome</keyword>
<dbReference type="InterPro" id="IPR029062">
    <property type="entry name" value="Class_I_gatase-like"/>
</dbReference>
<proteinExistence type="predicted"/>
<dbReference type="SUPFAM" id="SSF52317">
    <property type="entry name" value="Class I glutamine amidotransferase-like"/>
    <property type="match status" value="1"/>
</dbReference>
<accession>A0ABR7M5C7</accession>
<protein>
    <submittedName>
        <fullName evidence="3">Zinc carboxypeptidase</fullName>
    </submittedName>
</protein>
<sequence>MRRFFVLISSMLLGLGAGAQELSYYLPSNVTYDPAVPTPEQVIGHHVGEWHVTHDRLVSYMRAIAAAAPSRVTIQETGRTYESRPQLLLIFTSQANHSRLENIRQEHLKLSDPAYGGPVDTDKMPTVLWQGFSIHGNEPSGANAALLGAYYLAAAQGPSVDSLLNEVVVLFDPSFNPDGLNRFATWANMHKSQHLVTDPASREFNEVWPGGRYNHYWFDLNRDWLPAQHLESRNRLKVYQQWRPNILTDHHEMGSDATFFFQPGEPSRVNPLTPVKNQQLTQAVADYHAAYLNKIGSLYYTKEGYDDFYYGKGSTYPDAQGCIGILFEQASSRGHAQETSNGVLSFPFTIRNQFTTVLSTLAAAKGLRKELLNYQRDFYRQMAKDAAASPVKGWVFGDPDDESRNHIFVEMLQRHEIKVKRLTAPLAVGGQNFEAGKAFVVPVNQPQYKLIQTFFEKTLEYRDSIFYDITAWTMPLAMGLPYSSLNAAQLGAARTEVINTVANSGGKMIGGSSSYAYAFEWAPLYAPRMLNKLLQEGIAAKVVSNPFVTNVNGQPKKFGYGTILIPLQLQKEDAGAMYEKLKALAASNNVDVYAISTGMSVEGSDIGSRYMLPLTKPSVAMLVGAGVSALDAGEVWHLLDQRFEMPPSMLEAAVFNRVSLNRYSTIVMVSGNYDAFNKEKLRAWVQAGGNLVLMEDAISWAQQNGLVKLAMKKLKPAVDSGKALPYVSLPYIERAQQLSGAIVGARMDLTHPLCYGYSQPTISLFKQNRVFMEKPANPFAAPVGYGIQPLQSGYVTSQNLDGLKESAAVVVQAVGAGRVISIAENPNFRAYWLGGAKLFLNSIFFGRLIDAGSARAEE</sequence>
<dbReference type="Gene3D" id="3.40.630.10">
    <property type="entry name" value="Zn peptidases"/>
    <property type="match status" value="1"/>
</dbReference>
<evidence type="ECO:0000313" key="3">
    <source>
        <dbReference type="EMBL" id="MBC6490215.1"/>
    </source>
</evidence>
<dbReference type="Proteomes" id="UP000765802">
    <property type="component" value="Unassembled WGS sequence"/>
</dbReference>
<keyword evidence="1" id="KW-0732">Signal</keyword>
<dbReference type="RefSeq" id="WP_187255536.1">
    <property type="nucleotide sequence ID" value="NZ_JBHULF010000006.1"/>
</dbReference>
<dbReference type="EMBL" id="MBUA01000001">
    <property type="protein sequence ID" value="MBC6490215.1"/>
    <property type="molecule type" value="Genomic_DNA"/>
</dbReference>
<evidence type="ECO:0000313" key="4">
    <source>
        <dbReference type="Proteomes" id="UP000765802"/>
    </source>
</evidence>
<dbReference type="SMART" id="SM00631">
    <property type="entry name" value="Zn_pept"/>
    <property type="match status" value="1"/>
</dbReference>
<feature type="domain" description="Peptidase M14" evidence="2">
    <location>
        <begin position="51"/>
        <end position="338"/>
    </location>
</feature>
<keyword evidence="3" id="KW-0378">Hydrolase</keyword>
<reference evidence="3 4" key="1">
    <citation type="submission" date="2016-07" db="EMBL/GenBank/DDBJ databases">
        <title>Genome analysis of Flavihumibacter stibioxidans YS-17.</title>
        <authorList>
            <person name="Shi K."/>
            <person name="Han Y."/>
            <person name="Wang G."/>
        </authorList>
    </citation>
    <scope>NUCLEOTIDE SEQUENCE [LARGE SCALE GENOMIC DNA]</scope>
    <source>
        <strain evidence="3 4">YS-17</strain>
    </source>
</reference>
<feature type="signal peptide" evidence="1">
    <location>
        <begin position="1"/>
        <end position="19"/>
    </location>
</feature>
<evidence type="ECO:0000259" key="2">
    <source>
        <dbReference type="SMART" id="SM00631"/>
    </source>
</evidence>
<keyword evidence="3" id="KW-0121">Carboxypeptidase</keyword>
<dbReference type="SUPFAM" id="SSF53187">
    <property type="entry name" value="Zn-dependent exopeptidases"/>
    <property type="match status" value="1"/>
</dbReference>
<dbReference type="Pfam" id="PF00246">
    <property type="entry name" value="Peptidase_M14"/>
    <property type="match status" value="1"/>
</dbReference>
<feature type="chain" id="PRO_5045242871" evidence="1">
    <location>
        <begin position="20"/>
        <end position="858"/>
    </location>
</feature>
<dbReference type="CDD" id="cd06238">
    <property type="entry name" value="M14-like"/>
    <property type="match status" value="1"/>
</dbReference>
<organism evidence="3 4">
    <name type="scientific">Flavihumibacter stibioxidans</name>
    <dbReference type="NCBI Taxonomy" id="1834163"/>
    <lineage>
        <taxon>Bacteria</taxon>
        <taxon>Pseudomonadati</taxon>
        <taxon>Bacteroidota</taxon>
        <taxon>Chitinophagia</taxon>
        <taxon>Chitinophagales</taxon>
        <taxon>Chitinophagaceae</taxon>
        <taxon>Flavihumibacter</taxon>
    </lineage>
</organism>
<dbReference type="GO" id="GO:0004180">
    <property type="term" value="F:carboxypeptidase activity"/>
    <property type="evidence" value="ECO:0007669"/>
    <property type="project" value="UniProtKB-KW"/>
</dbReference>
<gene>
    <name evidence="3" type="ORF">BC349_04520</name>
</gene>
<dbReference type="InterPro" id="IPR000834">
    <property type="entry name" value="Peptidase_M14"/>
</dbReference>
<name>A0ABR7M5C7_9BACT</name>
<comment type="caution">
    <text evidence="3">The sequence shown here is derived from an EMBL/GenBank/DDBJ whole genome shotgun (WGS) entry which is preliminary data.</text>
</comment>